<dbReference type="InterPro" id="IPR008967">
    <property type="entry name" value="p53-like_TF_DNA-bd_sf"/>
</dbReference>
<reference evidence="11" key="1">
    <citation type="submission" date="2025-08" db="UniProtKB">
        <authorList>
            <consortium name="RefSeq"/>
        </authorList>
    </citation>
    <scope>IDENTIFICATION</scope>
    <source>
        <tissue evidence="11">Blood</tissue>
    </source>
</reference>
<evidence type="ECO:0000256" key="2">
    <source>
        <dbReference type="ARBA" id="ARBA00023015"/>
    </source>
</evidence>
<comment type="subcellular location">
    <subcellularLocation>
        <location evidence="1 6">Nucleus</location>
    </subcellularLocation>
</comment>
<organism evidence="10 11">
    <name type="scientific">Equus przewalskii</name>
    <name type="common">Przewalski's horse</name>
    <name type="synonym">Equus caballus przewalskii</name>
    <dbReference type="NCBI Taxonomy" id="9798"/>
    <lineage>
        <taxon>Eukaryota</taxon>
        <taxon>Metazoa</taxon>
        <taxon>Chordata</taxon>
        <taxon>Craniata</taxon>
        <taxon>Vertebrata</taxon>
        <taxon>Euteleostomi</taxon>
        <taxon>Mammalia</taxon>
        <taxon>Eutheria</taxon>
        <taxon>Laurasiatheria</taxon>
        <taxon>Perissodactyla</taxon>
        <taxon>Equidae</taxon>
        <taxon>Equus</taxon>
    </lineage>
</organism>
<evidence type="ECO:0000256" key="3">
    <source>
        <dbReference type="ARBA" id="ARBA00023125"/>
    </source>
</evidence>
<dbReference type="PANTHER" id="PTHR11267">
    <property type="entry name" value="T-BOX PROTEIN-RELATED"/>
    <property type="match status" value="1"/>
</dbReference>
<keyword evidence="8" id="KW-0472">Membrane</keyword>
<keyword evidence="5 6" id="KW-0539">Nucleus</keyword>
<dbReference type="SMART" id="SM00425">
    <property type="entry name" value="TBOX"/>
    <property type="match status" value="1"/>
</dbReference>
<feature type="compositionally biased region" description="Low complexity" evidence="7">
    <location>
        <begin position="421"/>
        <end position="442"/>
    </location>
</feature>
<dbReference type="RefSeq" id="XP_008536581.2">
    <property type="nucleotide sequence ID" value="XM_008538359.2"/>
</dbReference>
<evidence type="ECO:0000256" key="7">
    <source>
        <dbReference type="SAM" id="MobiDB-lite"/>
    </source>
</evidence>
<dbReference type="InterPro" id="IPR046360">
    <property type="entry name" value="T-box_DNA-bd"/>
</dbReference>
<dbReference type="InterPro" id="IPR001699">
    <property type="entry name" value="TF_T-box"/>
</dbReference>
<feature type="region of interest" description="Disordered" evidence="7">
    <location>
        <begin position="419"/>
        <end position="442"/>
    </location>
</feature>
<dbReference type="SUPFAM" id="SSF49417">
    <property type="entry name" value="p53-like transcription factors"/>
    <property type="match status" value="1"/>
</dbReference>
<evidence type="ECO:0000256" key="1">
    <source>
        <dbReference type="ARBA" id="ARBA00004123"/>
    </source>
</evidence>
<feature type="transmembrane region" description="Helical" evidence="8">
    <location>
        <begin position="59"/>
        <end position="80"/>
    </location>
</feature>
<dbReference type="CDD" id="cd20200">
    <property type="entry name" value="T-box_TBX22-like"/>
    <property type="match status" value="1"/>
</dbReference>
<keyword evidence="8" id="KW-0812">Transmembrane</keyword>
<keyword evidence="2" id="KW-0805">Transcription regulation</keyword>
<dbReference type="Proteomes" id="UP001652662">
    <property type="component" value="Chromosome X"/>
</dbReference>
<comment type="caution">
    <text evidence="6">Lacks conserved residue(s) required for the propagation of feature annotation.</text>
</comment>
<evidence type="ECO:0000256" key="4">
    <source>
        <dbReference type="ARBA" id="ARBA00023163"/>
    </source>
</evidence>
<dbReference type="Pfam" id="PF00907">
    <property type="entry name" value="T-box"/>
    <property type="match status" value="1"/>
</dbReference>
<dbReference type="InterPro" id="IPR036960">
    <property type="entry name" value="T-box_sf"/>
</dbReference>
<evidence type="ECO:0000313" key="10">
    <source>
        <dbReference type="Proteomes" id="UP001652662"/>
    </source>
</evidence>
<dbReference type="Gene3D" id="2.60.40.820">
    <property type="entry name" value="Transcription factor, T-box"/>
    <property type="match status" value="1"/>
</dbReference>
<dbReference type="PROSITE" id="PS01283">
    <property type="entry name" value="TBOX_1"/>
    <property type="match status" value="1"/>
</dbReference>
<proteinExistence type="predicted"/>
<evidence type="ECO:0000259" key="9">
    <source>
        <dbReference type="PROSITE" id="PS50252"/>
    </source>
</evidence>
<dbReference type="PROSITE" id="PS50252">
    <property type="entry name" value="TBOX_3"/>
    <property type="match status" value="1"/>
</dbReference>
<keyword evidence="8" id="KW-1133">Transmembrane helix</keyword>
<evidence type="ECO:0000256" key="6">
    <source>
        <dbReference type="PROSITE-ProRule" id="PRU00201"/>
    </source>
</evidence>
<evidence type="ECO:0000256" key="8">
    <source>
        <dbReference type="SAM" id="Phobius"/>
    </source>
</evidence>
<evidence type="ECO:0000256" key="5">
    <source>
        <dbReference type="ARBA" id="ARBA00023242"/>
    </source>
</evidence>
<accession>A0ABM2FF34</accession>
<feature type="region of interest" description="Disordered" evidence="7">
    <location>
        <begin position="137"/>
        <end position="188"/>
    </location>
</feature>
<evidence type="ECO:0000313" key="11">
    <source>
        <dbReference type="RefSeq" id="XP_008536581.2"/>
    </source>
</evidence>
<dbReference type="PRINTS" id="PR00937">
    <property type="entry name" value="TBOX"/>
</dbReference>
<dbReference type="PROSITE" id="PS01264">
    <property type="entry name" value="TBOX_2"/>
    <property type="match status" value="1"/>
</dbReference>
<dbReference type="GeneID" id="103563122"/>
<keyword evidence="3 6" id="KW-0238">DNA-binding</keyword>
<feature type="compositionally biased region" description="Basic and acidic residues" evidence="7">
    <location>
        <begin position="137"/>
        <end position="167"/>
    </location>
</feature>
<protein>
    <submittedName>
        <fullName evidence="11">T-box transcription factor TBX22 isoform X1</fullName>
    </submittedName>
</protein>
<keyword evidence="10" id="KW-1185">Reference proteome</keyword>
<dbReference type="InterPro" id="IPR018186">
    <property type="entry name" value="TF_T-box_CS"/>
</dbReference>
<sequence length="624" mass="70043">MVCTCPLGGRRLQRKGRLDSTGLWLQFDLLLSFCLFKEKNIRIYKNYTQFFSLNIHPEIIFLFWGLFRFFSFACLLRPLYLSLPNPSQVETLQCAFPSPPPGMALSSRANAFSVEALVGRPSKRKLQDPREEAQLELLEKEGGEEEERRSGAEGKTCEQPAEKRPKTEPSATAFSSCGGGSGDRSSGECLEEKDAIQVELQGSELWKRFHDIGTEMIITKAGRRMFPSLRVKVKGLDPGKQYFVAIDVVPVDSKRYRYVYHSSQWMVAGNTDHSCITPRFYIHPDSPCSGETWMRQIISFDRVKLTNNEMDDKGHIILQSMHKYKPRVHVMEQDSRIDLSRIQSLPAEGVKTFTFKETEFTTVTAYQNQQITKLKIDRNPFAKGFRDPGRNRGVLDGLLETYPWRPSLTLDFKTFGADTQSGSSGSSPVTSSGGAPSPLNSLLSPPCSPPTFHLPTSSLGMPCPEVYLQDINLPLCYKICPTNFWRQQHLVLPAPERLASSNSSQCLAPLMMEVPMLSSLGVTNSKSDSSADFSGQCLQAPNSANQMLYGLQAPGNILSPYPIAQEAIGCSFHPSYGFYRYNFSMPSRLINADNQLKVNDNRQVSFREGKCSHGHWYPTINHCL</sequence>
<name>A0ABM2FF34_EQUPR</name>
<keyword evidence="4" id="KW-0804">Transcription</keyword>
<feature type="domain" description="T-box" evidence="9">
    <location>
        <begin position="200"/>
        <end position="387"/>
    </location>
</feature>
<gene>
    <name evidence="11" type="primary">TBX22</name>
</gene>
<dbReference type="PANTHER" id="PTHR11267:SF116">
    <property type="entry name" value="T-BOX TRANSCRIPTION FACTOR TBX22"/>
    <property type="match status" value="1"/>
</dbReference>